<gene>
    <name evidence="1" type="ORF">BT96DRAFT_959100</name>
</gene>
<keyword evidence="2" id="KW-1185">Reference proteome</keyword>
<dbReference type="Gene3D" id="3.60.130.30">
    <property type="match status" value="1"/>
</dbReference>
<protein>
    <recommendedName>
        <fullName evidence="3">Prolyl 4-hydroxylase alpha subunit Fe(2+) 2OG dioxygenase domain-containing protein</fullName>
    </recommendedName>
</protein>
<dbReference type="OrthoDB" id="3202607at2759"/>
<dbReference type="Proteomes" id="UP000799118">
    <property type="component" value="Unassembled WGS sequence"/>
</dbReference>
<evidence type="ECO:0000313" key="2">
    <source>
        <dbReference type="Proteomes" id="UP000799118"/>
    </source>
</evidence>
<dbReference type="AlphaFoldDB" id="A0A6A4H6H3"/>
<reference evidence="1" key="1">
    <citation type="journal article" date="2019" name="Environ. Microbiol.">
        <title>Fungal ecological strategies reflected in gene transcription - a case study of two litter decomposers.</title>
        <authorList>
            <person name="Barbi F."/>
            <person name="Kohler A."/>
            <person name="Barry K."/>
            <person name="Baskaran P."/>
            <person name="Daum C."/>
            <person name="Fauchery L."/>
            <person name="Ihrmark K."/>
            <person name="Kuo A."/>
            <person name="LaButti K."/>
            <person name="Lipzen A."/>
            <person name="Morin E."/>
            <person name="Grigoriev I.V."/>
            <person name="Henrissat B."/>
            <person name="Lindahl B."/>
            <person name="Martin F."/>
        </authorList>
    </citation>
    <scope>NUCLEOTIDE SEQUENCE</scope>
    <source>
        <strain evidence="1">JB14</strain>
    </source>
</reference>
<name>A0A6A4H6H3_9AGAR</name>
<evidence type="ECO:0000313" key="1">
    <source>
        <dbReference type="EMBL" id="KAE9393328.1"/>
    </source>
</evidence>
<evidence type="ECO:0008006" key="3">
    <source>
        <dbReference type="Google" id="ProtNLM"/>
    </source>
</evidence>
<dbReference type="EMBL" id="ML769575">
    <property type="protein sequence ID" value="KAE9393328.1"/>
    <property type="molecule type" value="Genomic_DNA"/>
</dbReference>
<accession>A0A6A4H6H3</accession>
<sequence>MITAVLAGVPNGAEGPEWDGVSEGAAEAIAQGVSKMTFSAKNLESRRGKFASCSAGYSFGGGRETVGNVRIEGKKNREVFEGILKNENVERIAGFTNNMFNTFAHKPYMEYKETAEALQAHHPHLRPTSPKTVFAATTINMGPRSFSPPHVDKGNNAGGWCVVTALGPFNPDKGGHFVLWDLKLAVRFPPGASILFPSALVTHSNIPILEDEKRYSIIQYSAGALFRWRYNGFKSDKAFLASATQDQLAKQTCGLLY</sequence>
<organism evidence="1 2">
    <name type="scientific">Gymnopus androsaceus JB14</name>
    <dbReference type="NCBI Taxonomy" id="1447944"/>
    <lineage>
        <taxon>Eukaryota</taxon>
        <taxon>Fungi</taxon>
        <taxon>Dikarya</taxon>
        <taxon>Basidiomycota</taxon>
        <taxon>Agaricomycotina</taxon>
        <taxon>Agaricomycetes</taxon>
        <taxon>Agaricomycetidae</taxon>
        <taxon>Agaricales</taxon>
        <taxon>Marasmiineae</taxon>
        <taxon>Omphalotaceae</taxon>
        <taxon>Gymnopus</taxon>
    </lineage>
</organism>
<proteinExistence type="predicted"/>